<gene>
    <name evidence="2" type="ORF">NOV72_03682</name>
</gene>
<dbReference type="OrthoDB" id="2548453at2"/>
<name>A0A2U3I8F5_9BURK</name>
<evidence type="ECO:0000259" key="1">
    <source>
        <dbReference type="Pfam" id="PF08241"/>
    </source>
</evidence>
<feature type="domain" description="Methyltransferase type 11" evidence="1">
    <location>
        <begin position="63"/>
        <end position="172"/>
    </location>
</feature>
<dbReference type="InterPro" id="IPR013216">
    <property type="entry name" value="Methyltransf_11"/>
</dbReference>
<accession>A0A2U3I8F5</accession>
<dbReference type="Proteomes" id="UP000238169">
    <property type="component" value="Unassembled WGS sequence"/>
</dbReference>
<dbReference type="Pfam" id="PF08241">
    <property type="entry name" value="Methyltransf_11"/>
    <property type="match status" value="1"/>
</dbReference>
<dbReference type="Gene3D" id="3.40.50.150">
    <property type="entry name" value="Vaccinia Virus protein VP39"/>
    <property type="match status" value="1"/>
</dbReference>
<dbReference type="GO" id="GO:0008757">
    <property type="term" value="F:S-adenosylmethionine-dependent methyltransferase activity"/>
    <property type="evidence" value="ECO:0007669"/>
    <property type="project" value="InterPro"/>
</dbReference>
<organism evidence="2 3">
    <name type="scientific">Caballeronia novacaledonica</name>
    <dbReference type="NCBI Taxonomy" id="1544861"/>
    <lineage>
        <taxon>Bacteria</taxon>
        <taxon>Pseudomonadati</taxon>
        <taxon>Pseudomonadota</taxon>
        <taxon>Betaproteobacteria</taxon>
        <taxon>Burkholderiales</taxon>
        <taxon>Burkholderiaceae</taxon>
        <taxon>Caballeronia</taxon>
    </lineage>
</organism>
<protein>
    <recommendedName>
        <fullName evidence="1">Methyltransferase type 11 domain-containing protein</fullName>
    </recommendedName>
</protein>
<keyword evidence="3" id="KW-1185">Reference proteome</keyword>
<reference evidence="3" key="1">
    <citation type="submission" date="2018-01" db="EMBL/GenBank/DDBJ databases">
        <authorList>
            <person name="Peeters C."/>
        </authorList>
    </citation>
    <scope>NUCLEOTIDE SEQUENCE [LARGE SCALE GENOMIC DNA]</scope>
</reference>
<dbReference type="InterPro" id="IPR029063">
    <property type="entry name" value="SAM-dependent_MTases_sf"/>
</dbReference>
<evidence type="ECO:0000313" key="3">
    <source>
        <dbReference type="Proteomes" id="UP000238169"/>
    </source>
</evidence>
<dbReference type="EMBL" id="OGTP01000013">
    <property type="protein sequence ID" value="SPB16482.1"/>
    <property type="molecule type" value="Genomic_DNA"/>
</dbReference>
<sequence length="421" mass="47096">MHIEFLQKVCDINDWSDPRIDHIIRNELRSTPDYKRKQWEFAMIYLALEAKGKIHGRSRGIAFGAGRERLVFALANRVEHLLATDLYTADSTWVGARTNSPKDWLLSAAPFEVDTSRLDAAFMDMNAISAEPNSVDFCYSSCAFEHIGKEKQTFVDHLAAVKNILKDGGVYVLTTELHYGDTIASPHNFFFSLPDLLSIVEESGLSADPVFDVRPAKTALNRPSIDPATFGLPVVSQPVVTPLRHGRVFTSTMLVLTKRSKQNAVEVMGYDNTAEWLARQWDALNDELWSEWRTLNANAKVPATIVGHDEMIAPDEHDDVPAFHTSWMHFGDGPVQINVALAGSSLDRDLVCRVVERPANHEVDRRMCAETRMVSGIRNLQFEARRDKVYAVLGRGAIRSDSHITVSARKNASLHRSATAV</sequence>
<dbReference type="RefSeq" id="WP_106856066.1">
    <property type="nucleotide sequence ID" value="NZ_OGTP01000013.1"/>
</dbReference>
<dbReference type="AlphaFoldDB" id="A0A2U3I8F5"/>
<proteinExistence type="predicted"/>
<evidence type="ECO:0000313" key="2">
    <source>
        <dbReference type="EMBL" id="SPB16482.1"/>
    </source>
</evidence>
<dbReference type="SUPFAM" id="SSF53335">
    <property type="entry name" value="S-adenosyl-L-methionine-dependent methyltransferases"/>
    <property type="match status" value="1"/>
</dbReference>